<dbReference type="GO" id="GO:0035438">
    <property type="term" value="F:cyclic-di-GMP binding"/>
    <property type="evidence" value="ECO:0007669"/>
    <property type="project" value="InterPro"/>
</dbReference>
<dbReference type="Pfam" id="PF13632">
    <property type="entry name" value="Glyco_trans_2_3"/>
    <property type="match status" value="1"/>
</dbReference>
<dbReference type="GO" id="GO:0030244">
    <property type="term" value="P:cellulose biosynthetic process"/>
    <property type="evidence" value="ECO:0007669"/>
    <property type="project" value="UniProtKB-KW"/>
</dbReference>
<comment type="function">
    <text evidence="11">Catalytic subunit of cellulose synthase. It polymerizes uridine 5'-diphosphate glucose to cellulose.</text>
</comment>
<dbReference type="InterPro" id="IPR003919">
    <property type="entry name" value="Cell_synth_A"/>
</dbReference>
<dbReference type="SUPFAM" id="SSF53448">
    <property type="entry name" value="Nucleotide-diphospho-sugar transferases"/>
    <property type="match status" value="1"/>
</dbReference>
<dbReference type="Pfam" id="PF07238">
    <property type="entry name" value="PilZ"/>
    <property type="match status" value="1"/>
</dbReference>
<evidence type="ECO:0000256" key="7">
    <source>
        <dbReference type="ARBA" id="ARBA00022916"/>
    </source>
</evidence>
<dbReference type="PANTHER" id="PTHR43867">
    <property type="entry name" value="CELLULOSE SYNTHASE CATALYTIC SUBUNIT A [UDP-FORMING]"/>
    <property type="match status" value="1"/>
</dbReference>
<comment type="pathway">
    <text evidence="11">Glycan metabolism; bacterial cellulose biosynthesis.</text>
</comment>
<keyword evidence="6 11" id="KW-0812">Transmembrane</keyword>
<feature type="transmembrane region" description="Helical" evidence="11">
    <location>
        <begin position="541"/>
        <end position="562"/>
    </location>
</feature>
<dbReference type="PRINTS" id="PR01439">
    <property type="entry name" value="CELLSNTHASEA"/>
</dbReference>
<dbReference type="InterPro" id="IPR050321">
    <property type="entry name" value="Glycosyltr_2/OpgH_subfam"/>
</dbReference>
<keyword evidence="5 11" id="KW-0808">Transferase</keyword>
<keyword evidence="2 11" id="KW-1003">Cell membrane</keyword>
<dbReference type="PANTHER" id="PTHR43867:SF2">
    <property type="entry name" value="CELLULOSE SYNTHASE CATALYTIC SUBUNIT A [UDP-FORMING]"/>
    <property type="match status" value="1"/>
</dbReference>
<evidence type="ECO:0000256" key="5">
    <source>
        <dbReference type="ARBA" id="ARBA00022679"/>
    </source>
</evidence>
<dbReference type="GO" id="GO:0016760">
    <property type="term" value="F:cellulose synthase (UDP-forming) activity"/>
    <property type="evidence" value="ECO:0007669"/>
    <property type="project" value="UniProtKB-EC"/>
</dbReference>
<evidence type="ECO:0000259" key="12">
    <source>
        <dbReference type="Pfam" id="PF07238"/>
    </source>
</evidence>
<keyword evidence="7 11" id="KW-0135">Cellulose biosynthesis</keyword>
<feature type="transmembrane region" description="Helical" evidence="11">
    <location>
        <begin position="31"/>
        <end position="48"/>
    </location>
</feature>
<evidence type="ECO:0000313" key="14">
    <source>
        <dbReference type="EMBL" id="BAT59599.1"/>
    </source>
</evidence>
<comment type="catalytic activity">
    <reaction evidence="10 11">
        <text>[(1-&gt;4)-beta-D-glucosyl](n) + UDP-alpha-D-glucose = [(1-&gt;4)-beta-D-glucosyl](n+1) + UDP + H(+)</text>
        <dbReference type="Rhea" id="RHEA:19929"/>
        <dbReference type="Rhea" id="RHEA-COMP:10033"/>
        <dbReference type="Rhea" id="RHEA-COMP:10034"/>
        <dbReference type="ChEBI" id="CHEBI:15378"/>
        <dbReference type="ChEBI" id="CHEBI:18246"/>
        <dbReference type="ChEBI" id="CHEBI:58223"/>
        <dbReference type="ChEBI" id="CHEBI:58885"/>
        <dbReference type="EC" id="2.4.1.12"/>
    </reaction>
</comment>
<dbReference type="SUPFAM" id="SSF141371">
    <property type="entry name" value="PilZ domain-like"/>
    <property type="match status" value="1"/>
</dbReference>
<evidence type="ECO:0000256" key="4">
    <source>
        <dbReference type="ARBA" id="ARBA00022676"/>
    </source>
</evidence>
<evidence type="ECO:0000313" key="15">
    <source>
        <dbReference type="Proteomes" id="UP000236884"/>
    </source>
</evidence>
<proteinExistence type="predicted"/>
<evidence type="ECO:0000256" key="9">
    <source>
        <dbReference type="ARBA" id="ARBA00023136"/>
    </source>
</evidence>
<dbReference type="GO" id="GO:0005886">
    <property type="term" value="C:plasma membrane"/>
    <property type="evidence" value="ECO:0007669"/>
    <property type="project" value="UniProtKB-SubCell"/>
</dbReference>
<dbReference type="EMBL" id="AP014946">
    <property type="protein sequence ID" value="BAT59599.1"/>
    <property type="molecule type" value="Genomic_DNA"/>
</dbReference>
<comment type="subcellular location">
    <subcellularLocation>
        <location evidence="1">Cell inner membrane</location>
        <topology evidence="1">Multi-pass membrane protein</topology>
    </subcellularLocation>
</comment>
<feature type="domain" description="Glycosyltransferase 2-like" evidence="13">
    <location>
        <begin position="230"/>
        <end position="441"/>
    </location>
</feature>
<dbReference type="InterPro" id="IPR009875">
    <property type="entry name" value="PilZ_domain"/>
</dbReference>
<keyword evidence="15" id="KW-1185">Reference proteome</keyword>
<evidence type="ECO:0000256" key="8">
    <source>
        <dbReference type="ARBA" id="ARBA00022989"/>
    </source>
</evidence>
<evidence type="ECO:0000256" key="11">
    <source>
        <dbReference type="RuleBase" id="RU365020"/>
    </source>
</evidence>
<feature type="transmembrane region" description="Helical" evidence="11">
    <location>
        <begin position="7"/>
        <end position="25"/>
    </location>
</feature>
<sequence length="772" mass="86205">MLAALRWAAWGLSATIAMIMLMQPVSVQAQLLLGVTIIIAMLVLWTFFSSISIARQLFIAFGSFVVMRYVYWRATSTLPPLSDPIGFGFGFTLLMAELYCFLILAISLIVNADPLKRPPMPVDPDNELPTVDVFVPSYNEDEYILATTIAAAKSMDYPPDKLTVWLLDDGGTDQKCNDSNPEKAVAALARRLSLQKLCSELGAQYLTRAKNEHAKAGNMNNGLKHSNGEVIVVFDADHAPFREFLRETIGHFKRDPKLFLVQTPHVFLNPDPIERNLQTWERMPSENEMFYSVTQRGLDKWNGSFFCGSAALLRRAALETTGGFSGITITEDCETAFELHAKGWTSVFVDKPLIAGLQPETFSSFIGQRSRWCQGMFQILMLKNPSLKLGLNFIQRIAYLSSMTFWFFPLPRLIFMFAPLIYIFFDTKIFVSNVDEAIAYTSTYIVVNMLLQNFLYGRVRWPWISELYEYVQGVYLSKAIFSVVLSPRKPTFNVTAKGLSLDKDHLSELAWPYFAIYALLMFGGCVAFYRYMFEPGVTNLMLIVGLWNTFNLIIAGAALGVVSERRAVDRHPRLGIERSAALSANGRVVPVIVINVSTGGCGIRPVEGALPGDITKGRLHIVPLGNRVTDESLPVVLRHAQSPETNYYGFEFDGITNREYNALADLMYGEASALQRFLDHRRSHKNLFAGTFQMLIWGVTEPIRAFSLLIRGKTAQSIVDAPKETSTAEQKVDKTVDATLDPLQTITQRLRQEKADAAAAAAASGIPEPRSA</sequence>
<feature type="transmembrane region" description="Helical" evidence="11">
    <location>
        <begin position="405"/>
        <end position="425"/>
    </location>
</feature>
<evidence type="ECO:0000256" key="1">
    <source>
        <dbReference type="ARBA" id="ARBA00004429"/>
    </source>
</evidence>
<dbReference type="CDD" id="cd06421">
    <property type="entry name" value="CESA_CelA_like"/>
    <property type="match status" value="1"/>
</dbReference>
<comment type="cofactor">
    <cofactor evidence="11">
        <name>Mg(2+)</name>
        <dbReference type="ChEBI" id="CHEBI:18420"/>
    </cofactor>
</comment>
<organism evidence="14 15">
    <name type="scientific">Variibacter gotjawalensis</name>
    <dbReference type="NCBI Taxonomy" id="1333996"/>
    <lineage>
        <taxon>Bacteria</taxon>
        <taxon>Pseudomonadati</taxon>
        <taxon>Pseudomonadota</taxon>
        <taxon>Alphaproteobacteria</taxon>
        <taxon>Hyphomicrobiales</taxon>
        <taxon>Nitrobacteraceae</taxon>
        <taxon>Variibacter</taxon>
    </lineage>
</organism>
<accession>A0A0S3PUG8</accession>
<feature type="transmembrane region" description="Helical" evidence="11">
    <location>
        <begin position="57"/>
        <end position="74"/>
    </location>
</feature>
<dbReference type="UniPathway" id="UPA00694"/>
<dbReference type="Gene3D" id="2.40.10.220">
    <property type="entry name" value="predicted glycosyltransferase like domains"/>
    <property type="match status" value="1"/>
</dbReference>
<dbReference type="AlphaFoldDB" id="A0A0S3PUG8"/>
<evidence type="ECO:0000256" key="6">
    <source>
        <dbReference type="ARBA" id="ARBA00022692"/>
    </source>
</evidence>
<dbReference type="InterPro" id="IPR001173">
    <property type="entry name" value="Glyco_trans_2-like"/>
</dbReference>
<dbReference type="Gene3D" id="3.90.550.10">
    <property type="entry name" value="Spore Coat Polysaccharide Biosynthesis Protein SpsA, Chain A"/>
    <property type="match status" value="1"/>
</dbReference>
<dbReference type="OrthoDB" id="9806824at2"/>
<gene>
    <name evidence="14" type="primary">bcsA</name>
    <name evidence="14" type="ORF">GJW-30_1_02132</name>
</gene>
<dbReference type="InterPro" id="IPR029044">
    <property type="entry name" value="Nucleotide-diphossugar_trans"/>
</dbReference>
<feature type="transmembrane region" description="Helical" evidence="11">
    <location>
        <begin position="510"/>
        <end position="529"/>
    </location>
</feature>
<dbReference type="KEGG" id="vgo:GJW-30_1_02132"/>
<keyword evidence="3 11" id="KW-0997">Cell inner membrane</keyword>
<name>A0A0S3PUG8_9BRAD</name>
<keyword evidence="9 11" id="KW-0472">Membrane</keyword>
<feature type="domain" description="PilZ" evidence="12">
    <location>
        <begin position="570"/>
        <end position="668"/>
    </location>
</feature>
<evidence type="ECO:0000256" key="2">
    <source>
        <dbReference type="ARBA" id="ARBA00022475"/>
    </source>
</evidence>
<reference evidence="14 15" key="1">
    <citation type="submission" date="2015-08" db="EMBL/GenBank/DDBJ databases">
        <title>Investigation of the bacterial diversity of lava forest soil.</title>
        <authorList>
            <person name="Lee J.S."/>
        </authorList>
    </citation>
    <scope>NUCLEOTIDE SEQUENCE [LARGE SCALE GENOMIC DNA]</scope>
    <source>
        <strain evidence="14 15">GJW-30</strain>
    </source>
</reference>
<dbReference type="EC" id="2.4.1.12" evidence="11"/>
<dbReference type="Proteomes" id="UP000236884">
    <property type="component" value="Chromosome"/>
</dbReference>
<evidence type="ECO:0000256" key="3">
    <source>
        <dbReference type="ARBA" id="ARBA00022519"/>
    </source>
</evidence>
<protein>
    <recommendedName>
        <fullName evidence="11">Cellulose synthase catalytic subunit [UDP-forming]</fullName>
        <ecNumber evidence="11">2.4.1.12</ecNumber>
    </recommendedName>
</protein>
<dbReference type="NCBIfam" id="TIGR03030">
    <property type="entry name" value="CelA"/>
    <property type="match status" value="1"/>
</dbReference>
<keyword evidence="8 11" id="KW-1133">Transmembrane helix</keyword>
<evidence type="ECO:0000256" key="10">
    <source>
        <dbReference type="ARBA" id="ARBA00048682"/>
    </source>
</evidence>
<evidence type="ECO:0000259" key="13">
    <source>
        <dbReference type="Pfam" id="PF13632"/>
    </source>
</evidence>
<keyword evidence="11" id="KW-0973">c-di-GMP</keyword>
<keyword evidence="4 11" id="KW-0328">Glycosyltransferase</keyword>
<dbReference type="GO" id="GO:0006011">
    <property type="term" value="P:UDP-alpha-D-glucose metabolic process"/>
    <property type="evidence" value="ECO:0007669"/>
    <property type="project" value="InterPro"/>
</dbReference>
<feature type="transmembrane region" description="Helical" evidence="11">
    <location>
        <begin position="86"/>
        <end position="110"/>
    </location>
</feature>